<dbReference type="AlphaFoldDB" id="A0AAD5NN46"/>
<evidence type="ECO:0000256" key="2">
    <source>
        <dbReference type="SAM" id="MobiDB-lite"/>
    </source>
</evidence>
<keyword evidence="1" id="KW-0175">Coiled coil</keyword>
<feature type="coiled-coil region" evidence="1">
    <location>
        <begin position="203"/>
        <end position="230"/>
    </location>
</feature>
<comment type="caution">
    <text evidence="3">The sequence shown here is derived from an EMBL/GenBank/DDBJ whole genome shotgun (WGS) entry which is preliminary data.</text>
</comment>
<keyword evidence="4" id="KW-1185">Reference proteome</keyword>
<evidence type="ECO:0000313" key="4">
    <source>
        <dbReference type="Proteomes" id="UP001064489"/>
    </source>
</evidence>
<sequence length="394" mass="45371">MVLVEFAVLECKKGETNGRDCKLLLGRSFMATVGMVVDVRSRNISFSCGGKSVNFMVDSLKMSQVEDCLVLEAPKSRKKRSQVFTLVQAFEGVNEMEMGSQDCLKEIQECVLEEEEVIFKEIGELKKENTKLKPEVYLLKTENGMLKTKVHKFSTLNKSLEEQLVELAKKEELGSKNQEELARLSTEFEEENGRRSRKMLLSVETSAKSMLDLQERLNRKEDELKRAKVKECDLIIQLDGAENVMIRRTRQSAKQGSQVPERRTRRGPQVPPSCVRHTDFEDCLEYFKEWDIVVERGITLDELVNTPIPQVVETRGWETFVSTPPIYCRSVVKEFYTGMVSEDFQRTSTVLVCGVQVRMTITNINKYYRTELPDDQEAVGRLRNRVTWNNMFVT</sequence>
<reference evidence="3" key="1">
    <citation type="journal article" date="2022" name="Plant J.">
        <title>Strategies of tolerance reflected in two North American maple genomes.</title>
        <authorList>
            <person name="McEvoy S.L."/>
            <person name="Sezen U.U."/>
            <person name="Trouern-Trend A."/>
            <person name="McMahon S.M."/>
            <person name="Schaberg P.G."/>
            <person name="Yang J."/>
            <person name="Wegrzyn J.L."/>
            <person name="Swenson N.G."/>
        </authorList>
    </citation>
    <scope>NUCLEOTIDE SEQUENCE</scope>
    <source>
        <strain evidence="3">91603</strain>
    </source>
</reference>
<proteinExistence type="predicted"/>
<evidence type="ECO:0000256" key="1">
    <source>
        <dbReference type="SAM" id="Coils"/>
    </source>
</evidence>
<organism evidence="3 4">
    <name type="scientific">Acer negundo</name>
    <name type="common">Box elder</name>
    <dbReference type="NCBI Taxonomy" id="4023"/>
    <lineage>
        <taxon>Eukaryota</taxon>
        <taxon>Viridiplantae</taxon>
        <taxon>Streptophyta</taxon>
        <taxon>Embryophyta</taxon>
        <taxon>Tracheophyta</taxon>
        <taxon>Spermatophyta</taxon>
        <taxon>Magnoliopsida</taxon>
        <taxon>eudicotyledons</taxon>
        <taxon>Gunneridae</taxon>
        <taxon>Pentapetalae</taxon>
        <taxon>rosids</taxon>
        <taxon>malvids</taxon>
        <taxon>Sapindales</taxon>
        <taxon>Sapindaceae</taxon>
        <taxon>Hippocastanoideae</taxon>
        <taxon>Acereae</taxon>
        <taxon>Acer</taxon>
    </lineage>
</organism>
<feature type="region of interest" description="Disordered" evidence="2">
    <location>
        <begin position="249"/>
        <end position="272"/>
    </location>
</feature>
<protein>
    <submittedName>
        <fullName evidence="3">Uncharacterized protein</fullName>
    </submittedName>
</protein>
<accession>A0AAD5NN46</accession>
<dbReference type="Proteomes" id="UP001064489">
    <property type="component" value="Chromosome 7"/>
</dbReference>
<dbReference type="EMBL" id="JAJSOW010000104">
    <property type="protein sequence ID" value="KAI9170069.1"/>
    <property type="molecule type" value="Genomic_DNA"/>
</dbReference>
<name>A0AAD5NN46_ACENE</name>
<evidence type="ECO:0000313" key="3">
    <source>
        <dbReference type="EMBL" id="KAI9170069.1"/>
    </source>
</evidence>
<reference evidence="3" key="2">
    <citation type="submission" date="2023-02" db="EMBL/GenBank/DDBJ databases">
        <authorList>
            <person name="Swenson N.G."/>
            <person name="Wegrzyn J.L."/>
            <person name="Mcevoy S.L."/>
        </authorList>
    </citation>
    <scope>NUCLEOTIDE SEQUENCE</scope>
    <source>
        <strain evidence="3">91603</strain>
        <tissue evidence="3">Leaf</tissue>
    </source>
</reference>
<gene>
    <name evidence="3" type="ORF">LWI28_022132</name>
</gene>